<protein>
    <recommendedName>
        <fullName evidence="4">DNA methylase N-4/N-6 domain-containing protein</fullName>
    </recommendedName>
</protein>
<feature type="domain" description="DNA methylase N-4/N-6" evidence="4">
    <location>
        <begin position="19"/>
        <end position="78"/>
    </location>
</feature>
<dbReference type="AlphaFoldDB" id="A0A0F8ZNM8"/>
<dbReference type="SUPFAM" id="SSF53335">
    <property type="entry name" value="S-adenosyl-L-methionine-dependent methyltransferases"/>
    <property type="match status" value="1"/>
</dbReference>
<sequence length="112" mass="12708">MFPGRDTTWRRKLFPGEVFDHPAKANMHLIKELIEYLTQPGDTIVDPFAGTGTLLIGALMGRNIALIEVEPQYLNILEQTQQMWKEGIDFGVELEPYLQSKGPGRIMVYEGD</sequence>
<dbReference type="GO" id="GO:0008170">
    <property type="term" value="F:N-methyltransferase activity"/>
    <property type="evidence" value="ECO:0007669"/>
    <property type="project" value="InterPro"/>
</dbReference>
<dbReference type="GO" id="GO:0032259">
    <property type="term" value="P:methylation"/>
    <property type="evidence" value="ECO:0007669"/>
    <property type="project" value="UniProtKB-KW"/>
</dbReference>
<dbReference type="InterPro" id="IPR002941">
    <property type="entry name" value="DNA_methylase_N4/N6"/>
</dbReference>
<dbReference type="InterPro" id="IPR029063">
    <property type="entry name" value="SAM-dependent_MTases_sf"/>
</dbReference>
<dbReference type="Gene3D" id="3.40.50.150">
    <property type="entry name" value="Vaccinia Virus protein VP39"/>
    <property type="match status" value="1"/>
</dbReference>
<dbReference type="Pfam" id="PF01555">
    <property type="entry name" value="N6_N4_Mtase"/>
    <property type="match status" value="1"/>
</dbReference>
<reference evidence="5" key="1">
    <citation type="journal article" date="2015" name="Nature">
        <title>Complex archaea that bridge the gap between prokaryotes and eukaryotes.</title>
        <authorList>
            <person name="Spang A."/>
            <person name="Saw J.H."/>
            <person name="Jorgensen S.L."/>
            <person name="Zaremba-Niedzwiedzka K."/>
            <person name="Martijn J."/>
            <person name="Lind A.E."/>
            <person name="van Eijk R."/>
            <person name="Schleper C."/>
            <person name="Guy L."/>
            <person name="Ettema T.J."/>
        </authorList>
    </citation>
    <scope>NUCLEOTIDE SEQUENCE</scope>
</reference>
<gene>
    <name evidence="5" type="ORF">LCGC14_2672790</name>
</gene>
<evidence type="ECO:0000256" key="2">
    <source>
        <dbReference type="ARBA" id="ARBA00022679"/>
    </source>
</evidence>
<comment type="caution">
    <text evidence="5">The sequence shown here is derived from an EMBL/GenBank/DDBJ whole genome shotgun (WGS) entry which is preliminary data.</text>
</comment>
<dbReference type="GO" id="GO:0003677">
    <property type="term" value="F:DNA binding"/>
    <property type="evidence" value="ECO:0007669"/>
    <property type="project" value="InterPro"/>
</dbReference>
<dbReference type="EMBL" id="LAZR01046908">
    <property type="protein sequence ID" value="KKK95443.1"/>
    <property type="molecule type" value="Genomic_DNA"/>
</dbReference>
<evidence type="ECO:0000256" key="3">
    <source>
        <dbReference type="ARBA" id="ARBA00022691"/>
    </source>
</evidence>
<name>A0A0F8ZNM8_9ZZZZ</name>
<evidence type="ECO:0000256" key="1">
    <source>
        <dbReference type="ARBA" id="ARBA00022603"/>
    </source>
</evidence>
<organism evidence="5">
    <name type="scientific">marine sediment metagenome</name>
    <dbReference type="NCBI Taxonomy" id="412755"/>
    <lineage>
        <taxon>unclassified sequences</taxon>
        <taxon>metagenomes</taxon>
        <taxon>ecological metagenomes</taxon>
    </lineage>
</organism>
<keyword evidence="2" id="KW-0808">Transferase</keyword>
<evidence type="ECO:0000259" key="4">
    <source>
        <dbReference type="Pfam" id="PF01555"/>
    </source>
</evidence>
<dbReference type="InterPro" id="IPR002295">
    <property type="entry name" value="N4/N6-MTase_EcoPI_Mod-like"/>
</dbReference>
<evidence type="ECO:0000313" key="5">
    <source>
        <dbReference type="EMBL" id="KKK95443.1"/>
    </source>
</evidence>
<accession>A0A0F8ZNM8</accession>
<feature type="non-terminal residue" evidence="5">
    <location>
        <position position="112"/>
    </location>
</feature>
<keyword evidence="1" id="KW-0489">Methyltransferase</keyword>
<dbReference type="PRINTS" id="PR00506">
    <property type="entry name" value="D21N6MTFRASE"/>
</dbReference>
<proteinExistence type="predicted"/>
<keyword evidence="3" id="KW-0949">S-adenosyl-L-methionine</keyword>